<dbReference type="Pfam" id="PF00170">
    <property type="entry name" value="bZIP_1"/>
    <property type="match status" value="1"/>
</dbReference>
<feature type="compositionally biased region" description="Low complexity" evidence="8">
    <location>
        <begin position="140"/>
        <end position="151"/>
    </location>
</feature>
<evidence type="ECO:0000256" key="7">
    <source>
        <dbReference type="SAM" id="Coils"/>
    </source>
</evidence>
<name>A0ABR1A6Z1_HUSHU</name>
<accession>A0ABR1A6Z1</accession>
<evidence type="ECO:0000259" key="9">
    <source>
        <dbReference type="PROSITE" id="PS50217"/>
    </source>
</evidence>
<proteinExistence type="inferred from homology"/>
<dbReference type="EMBL" id="JAHFZB010000002">
    <property type="protein sequence ID" value="KAK6492674.1"/>
    <property type="molecule type" value="Genomic_DNA"/>
</dbReference>
<evidence type="ECO:0000313" key="10">
    <source>
        <dbReference type="EMBL" id="KAK6492674.1"/>
    </source>
</evidence>
<protein>
    <submittedName>
        <fullName evidence="10">Cyclic AMP-responsive element-binding protein 3-like protein 4</fullName>
    </submittedName>
</protein>
<dbReference type="PANTHER" id="PTHR45996">
    <property type="entry name" value="AGAP001464-PB"/>
    <property type="match status" value="1"/>
</dbReference>
<dbReference type="PANTHER" id="PTHR45996:SF4">
    <property type="entry name" value="CYCLIC AMP-RESPONSIVE ELEMENT-BINDING PROTEIN 3"/>
    <property type="match status" value="1"/>
</dbReference>
<feature type="compositionally biased region" description="Low complexity" evidence="8">
    <location>
        <begin position="85"/>
        <end position="107"/>
    </location>
</feature>
<dbReference type="PROSITE" id="PS00036">
    <property type="entry name" value="BZIP_BASIC"/>
    <property type="match status" value="1"/>
</dbReference>
<keyword evidence="6" id="KW-0539">Nucleus</keyword>
<feature type="compositionally biased region" description="Low complexity" evidence="8">
    <location>
        <begin position="411"/>
        <end position="420"/>
    </location>
</feature>
<reference evidence="10 11" key="1">
    <citation type="submission" date="2021-05" db="EMBL/GenBank/DDBJ databases">
        <authorList>
            <person name="Zahm M."/>
            <person name="Klopp C."/>
            <person name="Cabau C."/>
            <person name="Kuhl H."/>
            <person name="Suciu R."/>
            <person name="Ciorpac M."/>
            <person name="Holostenco D."/>
            <person name="Gessner J."/>
            <person name="Wuertz S."/>
            <person name="Hohne C."/>
            <person name="Stock M."/>
            <person name="Gislard M."/>
            <person name="Lluch J."/>
            <person name="Milhes M."/>
            <person name="Lampietro C."/>
            <person name="Lopez Roques C."/>
            <person name="Donnadieu C."/>
            <person name="Du K."/>
            <person name="Schartl M."/>
            <person name="Guiguen Y."/>
        </authorList>
    </citation>
    <scope>NUCLEOTIDE SEQUENCE [LARGE SCALE GENOMIC DNA]</scope>
    <source>
        <strain evidence="10">Hh-F2</strain>
        <tissue evidence="10">Blood</tissue>
    </source>
</reference>
<dbReference type="PROSITE" id="PS50217">
    <property type="entry name" value="BZIP"/>
    <property type="match status" value="1"/>
</dbReference>
<feature type="domain" description="BZIP" evidence="9">
    <location>
        <begin position="236"/>
        <end position="299"/>
    </location>
</feature>
<keyword evidence="5" id="KW-0804">Transcription</keyword>
<feature type="region of interest" description="Disordered" evidence="8">
    <location>
        <begin position="407"/>
        <end position="442"/>
    </location>
</feature>
<evidence type="ECO:0000256" key="1">
    <source>
        <dbReference type="ARBA" id="ARBA00004648"/>
    </source>
</evidence>
<comment type="similarity">
    <text evidence="2">Belongs to the bZIP family. ATF subfamily.</text>
</comment>
<keyword evidence="7" id="KW-0175">Coiled coil</keyword>
<comment type="subcellular location">
    <subcellularLocation>
        <location evidence="1">Endoplasmic reticulum membrane</location>
        <topology evidence="1">Single-pass type II membrane protein</topology>
    </subcellularLocation>
</comment>
<feature type="coiled-coil region" evidence="7">
    <location>
        <begin position="261"/>
        <end position="302"/>
    </location>
</feature>
<dbReference type="InterPro" id="IPR046347">
    <property type="entry name" value="bZIP_sf"/>
</dbReference>
<dbReference type="InterPro" id="IPR004827">
    <property type="entry name" value="bZIP"/>
</dbReference>
<evidence type="ECO:0000256" key="4">
    <source>
        <dbReference type="ARBA" id="ARBA00023125"/>
    </source>
</evidence>
<evidence type="ECO:0000256" key="8">
    <source>
        <dbReference type="SAM" id="MobiDB-lite"/>
    </source>
</evidence>
<gene>
    <name evidence="10" type="ORF">HHUSO_G2054</name>
</gene>
<comment type="caution">
    <text evidence="10">The sequence shown here is derived from an EMBL/GenBank/DDBJ whole genome shotgun (WGS) entry which is preliminary data.</text>
</comment>
<evidence type="ECO:0000256" key="3">
    <source>
        <dbReference type="ARBA" id="ARBA00023015"/>
    </source>
</evidence>
<dbReference type="Gene3D" id="1.20.5.170">
    <property type="match status" value="1"/>
</dbReference>
<dbReference type="CDD" id="cd14689">
    <property type="entry name" value="bZIP_CREB3"/>
    <property type="match status" value="1"/>
</dbReference>
<dbReference type="SUPFAM" id="SSF57959">
    <property type="entry name" value="Leucine zipper domain"/>
    <property type="match status" value="1"/>
</dbReference>
<evidence type="ECO:0000256" key="2">
    <source>
        <dbReference type="ARBA" id="ARBA00009050"/>
    </source>
</evidence>
<evidence type="ECO:0000313" key="11">
    <source>
        <dbReference type="Proteomes" id="UP001369086"/>
    </source>
</evidence>
<keyword evidence="3" id="KW-0805">Transcription regulation</keyword>
<keyword evidence="11" id="KW-1185">Reference proteome</keyword>
<keyword evidence="4" id="KW-0238">DNA-binding</keyword>
<feature type="region of interest" description="Disordered" evidence="8">
    <location>
        <begin position="136"/>
        <end position="157"/>
    </location>
</feature>
<evidence type="ECO:0000256" key="5">
    <source>
        <dbReference type="ARBA" id="ARBA00023163"/>
    </source>
</evidence>
<dbReference type="SMART" id="SM00338">
    <property type="entry name" value="BRLZ"/>
    <property type="match status" value="1"/>
</dbReference>
<organism evidence="10 11">
    <name type="scientific">Huso huso</name>
    <name type="common">Beluga</name>
    <name type="synonym">Acipenser huso</name>
    <dbReference type="NCBI Taxonomy" id="61971"/>
    <lineage>
        <taxon>Eukaryota</taxon>
        <taxon>Metazoa</taxon>
        <taxon>Chordata</taxon>
        <taxon>Craniata</taxon>
        <taxon>Vertebrata</taxon>
        <taxon>Euteleostomi</taxon>
        <taxon>Actinopterygii</taxon>
        <taxon>Chondrostei</taxon>
        <taxon>Acipenseriformes</taxon>
        <taxon>Acipenseridae</taxon>
        <taxon>Huso</taxon>
    </lineage>
</organism>
<evidence type="ECO:0000256" key="6">
    <source>
        <dbReference type="ARBA" id="ARBA00023242"/>
    </source>
</evidence>
<sequence>MLSSKKMPYTQDFPEMESTDLLGLLFNDGNADNDDVFADGAMLMEEWGLSEQDMLNGIETEDFLNSILGRLEDEPATLQSWSPQGSDSGISDDNNNWNSSSSSDITPSPSPKFCEQPVNSPEFQTNTEVIQTDHNYSLNQDQQSTSDTLQSVRTEHPETDVSIDLDDWESQYMVEDYSSETPVSLAMEDFSQSDKECQIQFQFKELVLTEEEKRIMGKEGISIPTNLPLTKGEERMLKRIRRKIRNKQSAQESRKKKKHYVDGLESRVAACTVQNQELQKKVNQLQKQNLSLIEQLRKLQTLVKQTTMKTTTSSTCIMVFLLSFCLIVFPSVNPFGTSGSQKELYTPSGVISRSLRSLSGVETIKDEPATTHSLDATEKDLLLNVEITKSVLSGGLNRTPEVQKVEKAESESAVNSNSSSDLPSQAKTKLSPAGERHLSPGNEAVDYTMTAAAVNKEDWLDQKTTTVIIQQHRSDEM</sequence>
<dbReference type="Proteomes" id="UP001369086">
    <property type="component" value="Unassembled WGS sequence"/>
</dbReference>
<dbReference type="InterPro" id="IPR051381">
    <property type="entry name" value="CREB_ATF_subfamily"/>
</dbReference>
<feature type="region of interest" description="Disordered" evidence="8">
    <location>
        <begin position="77"/>
        <end position="119"/>
    </location>
</feature>